<comment type="caution">
    <text evidence="2">The sequence shown here is derived from an EMBL/GenBank/DDBJ whole genome shotgun (WGS) entry which is preliminary data.</text>
</comment>
<dbReference type="Gene3D" id="3.30.420.10">
    <property type="entry name" value="Ribonuclease H-like superfamily/Ribonuclease H"/>
    <property type="match status" value="1"/>
</dbReference>
<dbReference type="GO" id="GO:0004523">
    <property type="term" value="F:RNA-DNA hybrid ribonuclease activity"/>
    <property type="evidence" value="ECO:0007669"/>
    <property type="project" value="InterPro"/>
</dbReference>
<dbReference type="InterPro" id="IPR002156">
    <property type="entry name" value="RNaseH_domain"/>
</dbReference>
<protein>
    <submittedName>
        <fullName evidence="2">Ribonuclease HI family protein</fullName>
    </submittedName>
</protein>
<dbReference type="EMBL" id="JADJUC010000004">
    <property type="protein sequence ID" value="MBK8523610.1"/>
    <property type="molecule type" value="Genomic_DNA"/>
</dbReference>
<dbReference type="GO" id="GO:0003676">
    <property type="term" value="F:nucleic acid binding"/>
    <property type="evidence" value="ECO:0007669"/>
    <property type="project" value="InterPro"/>
</dbReference>
<dbReference type="InterPro" id="IPR036397">
    <property type="entry name" value="RNaseH_sf"/>
</dbReference>
<dbReference type="Pfam" id="PF13456">
    <property type="entry name" value="RVT_3"/>
    <property type="match status" value="1"/>
</dbReference>
<dbReference type="AlphaFoldDB" id="A0A9D7JZE7"/>
<evidence type="ECO:0000313" key="3">
    <source>
        <dbReference type="Proteomes" id="UP000886689"/>
    </source>
</evidence>
<evidence type="ECO:0000313" key="2">
    <source>
        <dbReference type="EMBL" id="MBK8523610.1"/>
    </source>
</evidence>
<gene>
    <name evidence="2" type="ORF">IPL58_05485</name>
</gene>
<organism evidence="2 3">
    <name type="scientific">Candidatus Proximibacter danicus</name>
    <dbReference type="NCBI Taxonomy" id="2954365"/>
    <lineage>
        <taxon>Bacteria</taxon>
        <taxon>Pseudomonadati</taxon>
        <taxon>Pseudomonadota</taxon>
        <taxon>Betaproteobacteria</taxon>
        <taxon>Candidatus Proximibacter</taxon>
    </lineage>
</organism>
<dbReference type="Proteomes" id="UP000886689">
    <property type="component" value="Unassembled WGS sequence"/>
</dbReference>
<dbReference type="PANTHER" id="PTHR48475:SF1">
    <property type="entry name" value="RNASE H TYPE-1 DOMAIN-CONTAINING PROTEIN"/>
    <property type="match status" value="1"/>
</dbReference>
<dbReference type="CDD" id="cd09279">
    <property type="entry name" value="RNase_HI_like"/>
    <property type="match status" value="1"/>
</dbReference>
<feature type="domain" description="RNase H type-1" evidence="1">
    <location>
        <begin position="1"/>
        <end position="117"/>
    </location>
</feature>
<dbReference type="PANTHER" id="PTHR48475">
    <property type="entry name" value="RIBONUCLEASE H"/>
    <property type="match status" value="1"/>
</dbReference>
<evidence type="ECO:0000259" key="1">
    <source>
        <dbReference type="PROSITE" id="PS50879"/>
    </source>
</evidence>
<dbReference type="SUPFAM" id="SSF53098">
    <property type="entry name" value="Ribonuclease H-like"/>
    <property type="match status" value="1"/>
</dbReference>
<accession>A0A9D7JZE7</accession>
<name>A0A9D7JZE7_9PROT</name>
<dbReference type="InterPro" id="IPR012337">
    <property type="entry name" value="RNaseH-like_sf"/>
</dbReference>
<proteinExistence type="predicted"/>
<sequence>MGIGILLIAPDGEHREISTPLGKTGCNNEAELHALAATLELAQRLGTQQLYINSDSRFVVDCLTGLDSTEIEPLATLVAQIRQQMACFTAIVLRWLPRHRNTAADRLARASLGLQEKFSHKKKRRR</sequence>
<dbReference type="PROSITE" id="PS50879">
    <property type="entry name" value="RNASE_H_1"/>
    <property type="match status" value="1"/>
</dbReference>
<reference evidence="2" key="1">
    <citation type="submission" date="2020-10" db="EMBL/GenBank/DDBJ databases">
        <title>Connecting structure to function with the recovery of over 1000 high-quality activated sludge metagenome-assembled genomes encoding full-length rRNA genes using long-read sequencing.</title>
        <authorList>
            <person name="Singleton C.M."/>
            <person name="Petriglieri F."/>
            <person name="Kristensen J.M."/>
            <person name="Kirkegaard R.H."/>
            <person name="Michaelsen T.Y."/>
            <person name="Andersen M.H."/>
            <person name="Karst S.M."/>
            <person name="Dueholm M.S."/>
            <person name="Nielsen P.H."/>
            <person name="Albertsen M."/>
        </authorList>
    </citation>
    <scope>NUCLEOTIDE SEQUENCE</scope>
    <source>
        <strain evidence="2">Hirt_18-Q3-R61-65_BATAC.395</strain>
    </source>
</reference>